<accession>A0A4Y5Z7L9</accession>
<dbReference type="PANTHER" id="PTHR48079">
    <property type="entry name" value="PROTEIN YEEZ"/>
    <property type="match status" value="1"/>
</dbReference>
<dbReference type="GO" id="GO:0005737">
    <property type="term" value="C:cytoplasm"/>
    <property type="evidence" value="ECO:0007669"/>
    <property type="project" value="TreeGrafter"/>
</dbReference>
<gene>
    <name evidence="2" type="ORF">FIV34_20040</name>
</gene>
<dbReference type="PANTHER" id="PTHR48079:SF6">
    <property type="entry name" value="NAD(P)-BINDING DOMAIN-CONTAINING PROTEIN-RELATED"/>
    <property type="match status" value="1"/>
</dbReference>
<dbReference type="SUPFAM" id="SSF51735">
    <property type="entry name" value="NAD(P)-binding Rossmann-fold domains"/>
    <property type="match status" value="1"/>
</dbReference>
<dbReference type="CDD" id="cd05262">
    <property type="entry name" value="SDR_a7"/>
    <property type="match status" value="1"/>
</dbReference>
<name>A0A4Y5Z7L9_9GAMM</name>
<dbReference type="RefSeq" id="WP_139985243.1">
    <property type="nucleotide sequence ID" value="NZ_CP041046.1"/>
</dbReference>
<keyword evidence="3" id="KW-1185">Reference proteome</keyword>
<evidence type="ECO:0000313" key="3">
    <source>
        <dbReference type="Proteomes" id="UP000316093"/>
    </source>
</evidence>
<dbReference type="InterPro" id="IPR051783">
    <property type="entry name" value="NAD(P)-dependent_oxidoreduct"/>
</dbReference>
<sequence length="298" mass="31405">MRIFLTGATGFIGSRIVPELLAAGHQVLGMTRSDAGAAWLTRQGAEVHRATLEDLDSIRAGAANVDAVIHTAFDHDFANFVANCEKDARVIAALGAVLKGSSRPLLITSGTGIGQAGPHLPATEDVTNFAHPNPRIASEKQGNALLDAGVNVAVVRLPQVHDTKRQGLISPFIDISREKGVVGYVGDGGNRWPAAHVDDVARLYRLAIAQAEPGARYHAVDEEGVAVRDIAAVVAEGLNLPLKSLSAEEAPAHFGWLGMFAGLDLVASSKVTRARLGWTPTGPSLLDDLRHMDFAVTA</sequence>
<dbReference type="Proteomes" id="UP000316093">
    <property type="component" value="Chromosome"/>
</dbReference>
<dbReference type="KEGG" id="lpy:FIV34_20040"/>
<feature type="domain" description="NAD-dependent epimerase/dehydratase" evidence="1">
    <location>
        <begin position="3"/>
        <end position="216"/>
    </location>
</feature>
<protein>
    <submittedName>
        <fullName evidence="2">SDR family oxidoreductase</fullName>
    </submittedName>
</protein>
<reference evidence="2 3" key="1">
    <citation type="submission" date="2019-06" db="EMBL/GenBank/DDBJ databases">
        <title>A complete genome sequence for Luteibacter pinisoli MAH-14.</title>
        <authorList>
            <person name="Baltrus D.A."/>
        </authorList>
    </citation>
    <scope>NUCLEOTIDE SEQUENCE [LARGE SCALE GENOMIC DNA]</scope>
    <source>
        <strain evidence="2 3">MAH-14</strain>
    </source>
</reference>
<dbReference type="Pfam" id="PF01370">
    <property type="entry name" value="Epimerase"/>
    <property type="match status" value="1"/>
</dbReference>
<dbReference type="InterPro" id="IPR036291">
    <property type="entry name" value="NAD(P)-bd_dom_sf"/>
</dbReference>
<dbReference type="EMBL" id="CP041046">
    <property type="protein sequence ID" value="QDE41321.1"/>
    <property type="molecule type" value="Genomic_DNA"/>
</dbReference>
<dbReference type="GO" id="GO:0004029">
    <property type="term" value="F:aldehyde dehydrogenase (NAD+) activity"/>
    <property type="evidence" value="ECO:0007669"/>
    <property type="project" value="TreeGrafter"/>
</dbReference>
<organism evidence="2 3">
    <name type="scientific">Luteibacter pinisoli</name>
    <dbReference type="NCBI Taxonomy" id="2589080"/>
    <lineage>
        <taxon>Bacteria</taxon>
        <taxon>Pseudomonadati</taxon>
        <taxon>Pseudomonadota</taxon>
        <taxon>Gammaproteobacteria</taxon>
        <taxon>Lysobacterales</taxon>
        <taxon>Rhodanobacteraceae</taxon>
        <taxon>Luteibacter</taxon>
    </lineage>
</organism>
<dbReference type="AlphaFoldDB" id="A0A4Y5Z7L9"/>
<evidence type="ECO:0000313" key="2">
    <source>
        <dbReference type="EMBL" id="QDE41321.1"/>
    </source>
</evidence>
<evidence type="ECO:0000259" key="1">
    <source>
        <dbReference type="Pfam" id="PF01370"/>
    </source>
</evidence>
<proteinExistence type="predicted"/>
<dbReference type="OrthoDB" id="9787292at2"/>
<dbReference type="InterPro" id="IPR001509">
    <property type="entry name" value="Epimerase_deHydtase"/>
</dbReference>
<dbReference type="Gene3D" id="3.40.50.720">
    <property type="entry name" value="NAD(P)-binding Rossmann-like Domain"/>
    <property type="match status" value="1"/>
</dbReference>